<accession>A0ABQ9FHK2</accession>
<protein>
    <submittedName>
        <fullName evidence="2">Uncharacterized protein</fullName>
    </submittedName>
</protein>
<keyword evidence="3" id="KW-1185">Reference proteome</keyword>
<feature type="region of interest" description="Disordered" evidence="1">
    <location>
        <begin position="1"/>
        <end position="24"/>
    </location>
</feature>
<comment type="caution">
    <text evidence="2">The sequence shown here is derived from an EMBL/GenBank/DDBJ whole genome shotgun (WGS) entry which is preliminary data.</text>
</comment>
<evidence type="ECO:0000313" key="3">
    <source>
        <dbReference type="Proteomes" id="UP001217089"/>
    </source>
</evidence>
<feature type="compositionally biased region" description="Basic and acidic residues" evidence="1">
    <location>
        <begin position="7"/>
        <end position="18"/>
    </location>
</feature>
<evidence type="ECO:0000256" key="1">
    <source>
        <dbReference type="SAM" id="MobiDB-lite"/>
    </source>
</evidence>
<evidence type="ECO:0000313" key="2">
    <source>
        <dbReference type="EMBL" id="KAJ8316764.1"/>
    </source>
</evidence>
<sequence>MYNYHTPQRENPDKEKGKKNNTVCLKGITGPPKRGCFKKSFFKNINLGKLPGKMDILNAIKKEPCLANVP</sequence>
<proteinExistence type="predicted"/>
<dbReference type="Proteomes" id="UP001217089">
    <property type="component" value="Unassembled WGS sequence"/>
</dbReference>
<reference evidence="2 3" key="1">
    <citation type="submission" date="2022-12" db="EMBL/GenBank/DDBJ databases">
        <title>Chromosome-level genome of Tegillarca granosa.</title>
        <authorList>
            <person name="Kim J."/>
        </authorList>
    </citation>
    <scope>NUCLEOTIDE SEQUENCE [LARGE SCALE GENOMIC DNA]</scope>
    <source>
        <strain evidence="2">Teg-2019</strain>
        <tissue evidence="2">Adductor muscle</tissue>
    </source>
</reference>
<organism evidence="2 3">
    <name type="scientific">Tegillarca granosa</name>
    <name type="common">Malaysian cockle</name>
    <name type="synonym">Anadara granosa</name>
    <dbReference type="NCBI Taxonomy" id="220873"/>
    <lineage>
        <taxon>Eukaryota</taxon>
        <taxon>Metazoa</taxon>
        <taxon>Spiralia</taxon>
        <taxon>Lophotrochozoa</taxon>
        <taxon>Mollusca</taxon>
        <taxon>Bivalvia</taxon>
        <taxon>Autobranchia</taxon>
        <taxon>Pteriomorphia</taxon>
        <taxon>Arcoida</taxon>
        <taxon>Arcoidea</taxon>
        <taxon>Arcidae</taxon>
        <taxon>Tegillarca</taxon>
    </lineage>
</organism>
<gene>
    <name evidence="2" type="ORF">KUTeg_005710</name>
</gene>
<name>A0ABQ9FHK2_TEGGR</name>
<dbReference type="EMBL" id="JARBDR010000252">
    <property type="protein sequence ID" value="KAJ8316764.1"/>
    <property type="molecule type" value="Genomic_DNA"/>
</dbReference>